<organism evidence="4 5">
    <name type="scientific">Phlebotomus papatasi</name>
    <name type="common">Sandfly</name>
    <dbReference type="NCBI Taxonomy" id="29031"/>
    <lineage>
        <taxon>Eukaryota</taxon>
        <taxon>Metazoa</taxon>
        <taxon>Ecdysozoa</taxon>
        <taxon>Arthropoda</taxon>
        <taxon>Hexapoda</taxon>
        <taxon>Insecta</taxon>
        <taxon>Pterygota</taxon>
        <taxon>Neoptera</taxon>
        <taxon>Endopterygota</taxon>
        <taxon>Diptera</taxon>
        <taxon>Nematocera</taxon>
        <taxon>Psychodoidea</taxon>
        <taxon>Psychodidae</taxon>
        <taxon>Phlebotomus</taxon>
        <taxon>Phlebotomus</taxon>
    </lineage>
</organism>
<evidence type="ECO:0000259" key="3">
    <source>
        <dbReference type="Pfam" id="PF16808"/>
    </source>
</evidence>
<dbReference type="EnsemblMetazoa" id="PPAI005164-RA">
    <property type="protein sequence ID" value="PPAI005164-PA"/>
    <property type="gene ID" value="PPAI005164"/>
</dbReference>
<dbReference type="VEuPathDB" id="VectorBase:PPAPM1_004840"/>
<feature type="domain" description="cGMP-dependent protein kinase N-terminal coiled-coil" evidence="3">
    <location>
        <begin position="165"/>
        <end position="195"/>
    </location>
</feature>
<keyword evidence="5" id="KW-1185">Reference proteome</keyword>
<dbReference type="Pfam" id="PF16808">
    <property type="entry name" value="PKcGMP_CC"/>
    <property type="match status" value="1"/>
</dbReference>
<feature type="region of interest" description="Disordered" evidence="2">
    <location>
        <begin position="202"/>
        <end position="229"/>
    </location>
</feature>
<feature type="compositionally biased region" description="Polar residues" evidence="2">
    <location>
        <begin position="208"/>
        <end position="229"/>
    </location>
</feature>
<dbReference type="CDD" id="cd12085">
    <property type="entry name" value="DD_cGKI-alpha"/>
    <property type="match status" value="1"/>
</dbReference>
<dbReference type="EMBL" id="AJVK01029990">
    <property type="status" value="NOT_ANNOTATED_CDS"/>
    <property type="molecule type" value="Genomic_DNA"/>
</dbReference>
<keyword evidence="1" id="KW-0175">Coiled coil</keyword>
<feature type="coiled-coil region" evidence="1">
    <location>
        <begin position="170"/>
        <end position="197"/>
    </location>
</feature>
<protein>
    <recommendedName>
        <fullName evidence="3">cGMP-dependent protein kinase N-terminal coiled-coil domain-containing protein</fullName>
    </recommendedName>
</protein>
<evidence type="ECO:0000256" key="2">
    <source>
        <dbReference type="SAM" id="MobiDB-lite"/>
    </source>
</evidence>
<evidence type="ECO:0000313" key="4">
    <source>
        <dbReference type="EnsemblMetazoa" id="PPAI005164-PA"/>
    </source>
</evidence>
<accession>A0A1B0DBH5</accession>
<proteinExistence type="predicted"/>
<reference evidence="4" key="1">
    <citation type="submission" date="2022-08" db="UniProtKB">
        <authorList>
            <consortium name="EnsemblMetazoa"/>
        </authorList>
    </citation>
    <scope>IDENTIFICATION</scope>
    <source>
        <strain evidence="4">Israel</strain>
    </source>
</reference>
<dbReference type="InterPro" id="IPR031831">
    <property type="entry name" value="PKcGMP_CC"/>
</dbReference>
<dbReference type="VEuPathDB" id="VectorBase:PPAI005164"/>
<evidence type="ECO:0000256" key="1">
    <source>
        <dbReference type="SAM" id="Coils"/>
    </source>
</evidence>
<feature type="region of interest" description="Disordered" evidence="2">
    <location>
        <begin position="82"/>
        <end position="105"/>
    </location>
</feature>
<dbReference type="AlphaFoldDB" id="A0A1B0DBH5"/>
<dbReference type="Proteomes" id="UP000092462">
    <property type="component" value="Unassembled WGS sequence"/>
</dbReference>
<sequence length="248" mass="27610">MRVCFDGLCFASKRPAVDEETQTVLCGGATALDVRPINHSTGAPNDTVVSYASSISRNNHIHTVPPHVSHNSPEKLKLRMQEPNSTVPSTDYGNNNSAHAVPASNPTTDQPPFYINNCFLASEPNLIKAPPGTLIADHISALYINEEHNMNLGPKERELLQAVVERETRVRELEECLRRKDEEIAELKSQLDKFQSVFPFSRSRKQGAHNNGAVQRQRAQGISAEPQSESSVLELLKVTFPKYDKEER</sequence>
<name>A0A1B0DBH5_PHLPP</name>
<dbReference type="Gene3D" id="1.20.5.490">
    <property type="entry name" value="Single helix bin"/>
    <property type="match status" value="1"/>
</dbReference>
<evidence type="ECO:0000313" key="5">
    <source>
        <dbReference type="Proteomes" id="UP000092462"/>
    </source>
</evidence>